<keyword evidence="4" id="KW-1185">Reference proteome</keyword>
<sequence length="297" mass="33176">MKKTVRGVVLLYTFFMLMKNSIICGKVSEGWQTYTTCLQDAANLYEGILHLVCRNKSISEPVKWLPERCKDICTIKASYSNCSGDAKISFSISDGSVAIFPLPKFSFIGCANCHNLSHVNITCSLRILCMEKRYTGLKPENIQKEEVNSIFTSPQTTETSKPEATLSITGIPTEFAVAATVTGFIFGILATIVAWLLKKKISKHKSCSNTTAQNTIHSHYASSDMPDAVGHRVEDLYAKVCKHNTSVDEGGIYNHLNEIITDPEEISSEYNHAQYISTRHEQPDNRDSSYMRINKLK</sequence>
<reference evidence="5" key="1">
    <citation type="submission" date="2025-08" db="UniProtKB">
        <authorList>
            <consortium name="RefSeq"/>
        </authorList>
    </citation>
    <scope>IDENTIFICATION</scope>
    <source>
        <tissue evidence="5">Whole sample</tissue>
    </source>
</reference>
<evidence type="ECO:0000313" key="5">
    <source>
        <dbReference type="RefSeq" id="XP_022302908.1"/>
    </source>
</evidence>
<keyword evidence="3" id="KW-0732">Signal</keyword>
<dbReference type="KEGG" id="cvn:111110626"/>
<feature type="region of interest" description="Disordered" evidence="1">
    <location>
        <begin position="278"/>
        <end position="297"/>
    </location>
</feature>
<evidence type="ECO:0000256" key="3">
    <source>
        <dbReference type="SAM" id="SignalP"/>
    </source>
</evidence>
<feature type="compositionally biased region" description="Basic and acidic residues" evidence="1">
    <location>
        <begin position="278"/>
        <end position="289"/>
    </location>
</feature>
<dbReference type="AlphaFoldDB" id="A0A8B8BI16"/>
<accession>A0A8B8BI16</accession>
<keyword evidence="2" id="KW-0812">Transmembrane</keyword>
<evidence type="ECO:0000256" key="2">
    <source>
        <dbReference type="SAM" id="Phobius"/>
    </source>
</evidence>
<keyword evidence="2" id="KW-1133">Transmembrane helix</keyword>
<proteinExistence type="predicted"/>
<name>A0A8B8BI16_CRAVI</name>
<feature type="chain" id="PRO_5034195577" evidence="3">
    <location>
        <begin position="26"/>
        <end position="297"/>
    </location>
</feature>
<feature type="signal peptide" evidence="3">
    <location>
        <begin position="1"/>
        <end position="25"/>
    </location>
</feature>
<evidence type="ECO:0000313" key="4">
    <source>
        <dbReference type="Proteomes" id="UP000694844"/>
    </source>
</evidence>
<dbReference type="GeneID" id="111110626"/>
<organism evidence="4 5">
    <name type="scientific">Crassostrea virginica</name>
    <name type="common">Eastern oyster</name>
    <dbReference type="NCBI Taxonomy" id="6565"/>
    <lineage>
        <taxon>Eukaryota</taxon>
        <taxon>Metazoa</taxon>
        <taxon>Spiralia</taxon>
        <taxon>Lophotrochozoa</taxon>
        <taxon>Mollusca</taxon>
        <taxon>Bivalvia</taxon>
        <taxon>Autobranchia</taxon>
        <taxon>Pteriomorphia</taxon>
        <taxon>Ostreida</taxon>
        <taxon>Ostreoidea</taxon>
        <taxon>Ostreidae</taxon>
        <taxon>Crassostrea</taxon>
    </lineage>
</organism>
<protein>
    <submittedName>
        <fullName evidence="5">Uncharacterized protein LOC111110626</fullName>
    </submittedName>
</protein>
<dbReference type="Proteomes" id="UP000694844">
    <property type="component" value="Chromosome 8"/>
</dbReference>
<gene>
    <name evidence="5" type="primary">LOC111110626</name>
</gene>
<dbReference type="RefSeq" id="XP_022302908.1">
    <property type="nucleotide sequence ID" value="XM_022447200.1"/>
</dbReference>
<keyword evidence="2" id="KW-0472">Membrane</keyword>
<feature type="transmembrane region" description="Helical" evidence="2">
    <location>
        <begin position="175"/>
        <end position="197"/>
    </location>
</feature>
<evidence type="ECO:0000256" key="1">
    <source>
        <dbReference type="SAM" id="MobiDB-lite"/>
    </source>
</evidence>